<dbReference type="Proteomes" id="UP000255467">
    <property type="component" value="Unassembled WGS sequence"/>
</dbReference>
<evidence type="ECO:0000256" key="1">
    <source>
        <dbReference type="ARBA" id="ARBA00004141"/>
    </source>
</evidence>
<evidence type="ECO:0000256" key="6">
    <source>
        <dbReference type="ARBA" id="ARBA00022989"/>
    </source>
</evidence>
<dbReference type="GO" id="GO:0004089">
    <property type="term" value="F:carbonate dehydratase activity"/>
    <property type="evidence" value="ECO:0007669"/>
    <property type="project" value="UniProtKB-EC"/>
</dbReference>
<dbReference type="InterPro" id="IPR001765">
    <property type="entry name" value="Carbonic_anhydrase"/>
</dbReference>
<feature type="transmembrane region" description="Helical" evidence="12">
    <location>
        <begin position="167"/>
        <end position="187"/>
    </location>
</feature>
<feature type="binding site" evidence="11">
    <location>
        <position position="619"/>
    </location>
    <ligand>
        <name>Zn(2+)</name>
        <dbReference type="ChEBI" id="CHEBI:29105"/>
    </ligand>
</feature>
<feature type="transmembrane region" description="Helical" evidence="12">
    <location>
        <begin position="24"/>
        <end position="44"/>
    </location>
</feature>
<dbReference type="GO" id="GO:0016020">
    <property type="term" value="C:membrane"/>
    <property type="evidence" value="ECO:0007669"/>
    <property type="project" value="UniProtKB-SubCell"/>
</dbReference>
<evidence type="ECO:0000256" key="2">
    <source>
        <dbReference type="ARBA" id="ARBA00006217"/>
    </source>
</evidence>
<reference evidence="14 15" key="1">
    <citation type="submission" date="2018-06" db="EMBL/GenBank/DDBJ databases">
        <authorList>
            <consortium name="Pathogen Informatics"/>
            <person name="Doyle S."/>
        </authorList>
    </citation>
    <scope>NUCLEOTIDE SEQUENCE [LARGE SCALE GENOMIC DNA]</scope>
    <source>
        <strain evidence="14 15">NCTC1934</strain>
    </source>
</reference>
<feature type="transmembrane region" description="Helical" evidence="12">
    <location>
        <begin position="344"/>
        <end position="361"/>
    </location>
</feature>
<gene>
    <name evidence="14" type="primary">ychM_2</name>
    <name evidence="14" type="ORF">NCTC1934_04330</name>
</gene>
<evidence type="ECO:0000256" key="4">
    <source>
        <dbReference type="ARBA" id="ARBA00022692"/>
    </source>
</evidence>
<evidence type="ECO:0000256" key="12">
    <source>
        <dbReference type="SAM" id="Phobius"/>
    </source>
</evidence>
<dbReference type="Gene3D" id="3.40.1050.10">
    <property type="entry name" value="Carbonic anhydrase"/>
    <property type="match status" value="1"/>
</dbReference>
<name>A0A378YVR7_9NOCA</name>
<keyword evidence="11" id="KW-0479">Metal-binding</keyword>
<keyword evidence="4 12" id="KW-0812">Transmembrane</keyword>
<dbReference type="PROSITE" id="PS00704">
    <property type="entry name" value="PROK_CO2_ANHYDRASE_1"/>
    <property type="match status" value="1"/>
</dbReference>
<keyword evidence="5 11" id="KW-0862">Zinc</keyword>
<comment type="function">
    <text evidence="9">Catalyzes the reversible hydration of carbon dioxide to form bicarbonate.</text>
</comment>
<feature type="transmembrane region" description="Helical" evidence="12">
    <location>
        <begin position="194"/>
        <end position="214"/>
    </location>
</feature>
<dbReference type="InterPro" id="IPR001902">
    <property type="entry name" value="SLC26A/SulP_fam"/>
</dbReference>
<dbReference type="GO" id="GO:0008270">
    <property type="term" value="F:zinc ion binding"/>
    <property type="evidence" value="ECO:0007669"/>
    <property type="project" value="InterPro"/>
</dbReference>
<feature type="transmembrane region" description="Helical" evidence="12">
    <location>
        <begin position="241"/>
        <end position="266"/>
    </location>
</feature>
<evidence type="ECO:0000313" key="14">
    <source>
        <dbReference type="EMBL" id="SUA80541.1"/>
    </source>
</evidence>
<evidence type="ECO:0000259" key="13">
    <source>
        <dbReference type="Pfam" id="PF00916"/>
    </source>
</evidence>
<keyword evidence="6 12" id="KW-1133">Transmembrane helix</keyword>
<feature type="binding site" evidence="11">
    <location>
        <position position="616"/>
    </location>
    <ligand>
        <name>Zn(2+)</name>
        <dbReference type="ChEBI" id="CHEBI:29105"/>
    </ligand>
</feature>
<dbReference type="STRING" id="1406858.GCA_000710895_06407"/>
<dbReference type="SUPFAM" id="SSF53056">
    <property type="entry name" value="beta-carbonic anhydrase, cab"/>
    <property type="match status" value="1"/>
</dbReference>
<keyword evidence="8" id="KW-0456">Lyase</keyword>
<proteinExistence type="inferred from homology"/>
<feature type="transmembrane region" description="Helical" evidence="12">
    <location>
        <begin position="373"/>
        <end position="404"/>
    </location>
</feature>
<dbReference type="GO" id="GO:0055085">
    <property type="term" value="P:transmembrane transport"/>
    <property type="evidence" value="ECO:0007669"/>
    <property type="project" value="InterPro"/>
</dbReference>
<keyword evidence="7 12" id="KW-0472">Membrane</keyword>
<dbReference type="EC" id="4.2.1.1" evidence="3"/>
<comment type="subcellular location">
    <subcellularLocation>
        <location evidence="1">Membrane</location>
        <topology evidence="1">Multi-pass membrane protein</topology>
    </subcellularLocation>
</comment>
<dbReference type="InterPro" id="IPR011547">
    <property type="entry name" value="SLC26A/SulP_dom"/>
</dbReference>
<dbReference type="Pfam" id="PF00916">
    <property type="entry name" value="Sulfate_transp"/>
    <property type="match status" value="1"/>
</dbReference>
<dbReference type="Pfam" id="PF00484">
    <property type="entry name" value="Pro_CA"/>
    <property type="match status" value="1"/>
</dbReference>
<protein>
    <recommendedName>
        <fullName evidence="3">carbonic anhydrase</fullName>
        <ecNumber evidence="3">4.2.1.1</ecNumber>
    </recommendedName>
</protein>
<evidence type="ECO:0000256" key="7">
    <source>
        <dbReference type="ARBA" id="ARBA00023136"/>
    </source>
</evidence>
<evidence type="ECO:0000313" key="15">
    <source>
        <dbReference type="Proteomes" id="UP000255467"/>
    </source>
</evidence>
<dbReference type="EMBL" id="UGRY01000002">
    <property type="protein sequence ID" value="SUA80541.1"/>
    <property type="molecule type" value="Genomic_DNA"/>
</dbReference>
<evidence type="ECO:0000256" key="3">
    <source>
        <dbReference type="ARBA" id="ARBA00012925"/>
    </source>
</evidence>
<dbReference type="RefSeq" id="WP_039815369.1">
    <property type="nucleotide sequence ID" value="NZ_UGRY01000002.1"/>
</dbReference>
<evidence type="ECO:0000256" key="10">
    <source>
        <dbReference type="ARBA" id="ARBA00048348"/>
    </source>
</evidence>
<evidence type="ECO:0000256" key="5">
    <source>
        <dbReference type="ARBA" id="ARBA00022833"/>
    </source>
</evidence>
<keyword evidence="15" id="KW-1185">Reference proteome</keyword>
<dbReference type="AlphaFoldDB" id="A0A378YVR7"/>
<organism evidence="14 15">
    <name type="scientific">Nocardia otitidiscaviarum</name>
    <dbReference type="NCBI Taxonomy" id="1823"/>
    <lineage>
        <taxon>Bacteria</taxon>
        <taxon>Bacillati</taxon>
        <taxon>Actinomycetota</taxon>
        <taxon>Actinomycetes</taxon>
        <taxon>Mycobacteriales</taxon>
        <taxon>Nocardiaceae</taxon>
        <taxon>Nocardia</taxon>
    </lineage>
</organism>
<feature type="domain" description="SLC26A/SulP transporter" evidence="13">
    <location>
        <begin position="20"/>
        <end position="378"/>
    </location>
</feature>
<dbReference type="GO" id="GO:0015976">
    <property type="term" value="P:carbon utilization"/>
    <property type="evidence" value="ECO:0007669"/>
    <property type="project" value="InterPro"/>
</dbReference>
<feature type="transmembrane region" description="Helical" evidence="12">
    <location>
        <begin position="119"/>
        <end position="147"/>
    </location>
</feature>
<feature type="transmembrane region" description="Helical" evidence="12">
    <location>
        <begin position="91"/>
        <end position="112"/>
    </location>
</feature>
<sequence length="733" mass="76717">MSLDTASQQSSGESRWQTLLRHDLPASLVVFLVALPLSLGIAVASDAPIAAGLIAAVVGGVVVGLFGGSPLQVSGPAAGLTVVVAETINQFGWKTACFITAAAGVLQILFGLSRIARAALAIAPVVVHAMLAGIGITIALQQVHVLLGGSSQSSALANITELPTQLINLHGVDVLIGGVVIAIMLGWKYLPAKIRVVPGPLVAVLVGTLLSLVVPADVERIALSGSLFDAIGLPEMPSGNWGAMVLAVLTVALIASVESLLCAVAVDKMHTGPRTNFDRELVAQGVANTTSGLLGGLPVTGVIVRSASNVQAGARTRASALLHGIWVLVFSVALVGVVEQIPKSVLAGLLIVVGIQLVKLAHIRLAKRTGDLLVYLVTVTGVVFLNLLEGVLIGLGLAFALLLWRVVRVVVSAEHVDADRWVVRVEGTCTFLALPRLSSELAKVPAGADVLLELSVDFLDHAAYEAIHDWARQHESTGGAVEFVELGTVDMSRALAGPPERGHARGLLNDVLRPWRDTEGNPITAGVAAYHRRNAHVVRPHLDELRDGQAPHSLFLTCADSRIVPNVITNTGPGDLFTVRNVGNLVPGHGRDTSLEAALTFALQELRVEHLVVCGHSGCGAMKALRAGVPDGPGLGDWLRHALPSLDRYRLGHPVARAAANAGFDETDQLSMVNVAVQVETLLTHPEVRRAVLERGITVSGLFFDIATARVLQVTAEDIADIDDPELAELAGV</sequence>
<comment type="cofactor">
    <cofactor evidence="11">
        <name>Zn(2+)</name>
        <dbReference type="ChEBI" id="CHEBI:29105"/>
    </cofactor>
    <text evidence="11">Binds 1 zinc ion per subunit.</text>
</comment>
<feature type="transmembrane region" description="Helical" evidence="12">
    <location>
        <begin position="320"/>
        <end position="338"/>
    </location>
</feature>
<feature type="binding site" evidence="11">
    <location>
        <position position="560"/>
    </location>
    <ligand>
        <name>Zn(2+)</name>
        <dbReference type="ChEBI" id="CHEBI:29105"/>
    </ligand>
</feature>
<dbReference type="InterPro" id="IPR036874">
    <property type="entry name" value="Carbonic_anhydrase_sf"/>
</dbReference>
<dbReference type="OrthoDB" id="9771198at2"/>
<comment type="similarity">
    <text evidence="2">Belongs to the beta-class carbonic anhydrase family.</text>
</comment>
<dbReference type="InterPro" id="IPR015892">
    <property type="entry name" value="Carbonic_anhydrase_CS"/>
</dbReference>
<evidence type="ECO:0000256" key="11">
    <source>
        <dbReference type="PIRSR" id="PIRSR601765-1"/>
    </source>
</evidence>
<comment type="catalytic activity">
    <reaction evidence="10">
        <text>hydrogencarbonate + H(+) = CO2 + H2O</text>
        <dbReference type="Rhea" id="RHEA:10748"/>
        <dbReference type="ChEBI" id="CHEBI:15377"/>
        <dbReference type="ChEBI" id="CHEBI:15378"/>
        <dbReference type="ChEBI" id="CHEBI:16526"/>
        <dbReference type="ChEBI" id="CHEBI:17544"/>
        <dbReference type="EC" id="4.2.1.1"/>
    </reaction>
</comment>
<dbReference type="SMART" id="SM00947">
    <property type="entry name" value="Pro_CA"/>
    <property type="match status" value="1"/>
</dbReference>
<dbReference type="PANTHER" id="PTHR11814">
    <property type="entry name" value="SULFATE TRANSPORTER"/>
    <property type="match status" value="1"/>
</dbReference>
<feature type="transmembrane region" description="Helical" evidence="12">
    <location>
        <begin position="51"/>
        <end position="71"/>
    </location>
</feature>
<accession>A0A378YVR7</accession>
<evidence type="ECO:0000256" key="9">
    <source>
        <dbReference type="ARBA" id="ARBA00024993"/>
    </source>
</evidence>
<evidence type="ECO:0000256" key="8">
    <source>
        <dbReference type="ARBA" id="ARBA00023239"/>
    </source>
</evidence>
<feature type="binding site" evidence="11">
    <location>
        <position position="558"/>
    </location>
    <ligand>
        <name>Zn(2+)</name>
        <dbReference type="ChEBI" id="CHEBI:29105"/>
    </ligand>
</feature>